<dbReference type="Proteomes" id="UP000196355">
    <property type="component" value="Unassembled WGS sequence"/>
</dbReference>
<name>A0A202BTK2_9FLAO</name>
<keyword evidence="2" id="KW-1185">Reference proteome</keyword>
<proteinExistence type="predicted"/>
<dbReference type="InterPro" id="IPR021823">
    <property type="entry name" value="DUF3408"/>
</dbReference>
<accession>A0A202BTK2</accession>
<comment type="caution">
    <text evidence="1">The sequence shown here is derived from an EMBL/GenBank/DDBJ whole genome shotgun (WGS) entry which is preliminary data.</text>
</comment>
<reference evidence="2" key="1">
    <citation type="submission" date="2017-02" db="EMBL/GenBank/DDBJ databases">
        <authorList>
            <person name="Tetz G."/>
            <person name="Tetz V."/>
        </authorList>
    </citation>
    <scope>NUCLEOTIDE SEQUENCE [LARGE SCALE GENOMIC DNA]</scope>
    <source>
        <strain evidence="2">VT16-26</strain>
    </source>
</reference>
<dbReference type="EMBL" id="MVAG01000147">
    <property type="protein sequence ID" value="OVE54791.1"/>
    <property type="molecule type" value="Genomic_DNA"/>
</dbReference>
<organism evidence="1 2">
    <name type="scientific">Chryseobacterium mucoviscidosis</name>
    <dbReference type="NCBI Taxonomy" id="1945581"/>
    <lineage>
        <taxon>Bacteria</taxon>
        <taxon>Pseudomonadati</taxon>
        <taxon>Bacteroidota</taxon>
        <taxon>Flavobacteriia</taxon>
        <taxon>Flavobacteriales</taxon>
        <taxon>Weeksellaceae</taxon>
        <taxon>Chryseobacterium group</taxon>
        <taxon>Chryseobacterium</taxon>
    </lineage>
</organism>
<evidence type="ECO:0000313" key="2">
    <source>
        <dbReference type="Proteomes" id="UP000196355"/>
    </source>
</evidence>
<dbReference type="Pfam" id="PF11888">
    <property type="entry name" value="DUF3408"/>
    <property type="match status" value="1"/>
</dbReference>
<evidence type="ECO:0008006" key="3">
    <source>
        <dbReference type="Google" id="ProtNLM"/>
    </source>
</evidence>
<sequence>MMKNAKQKSKKASLTAEYKTTFLMPTNFLARNGKTVYINKEFHHKLTQLVFVVGGGKLTLSDYLHNLLQHHFDDFGAEMREVYNNSDRLNF</sequence>
<dbReference type="AlphaFoldDB" id="A0A202BTK2"/>
<evidence type="ECO:0000313" key="1">
    <source>
        <dbReference type="EMBL" id="OVE54791.1"/>
    </source>
</evidence>
<gene>
    <name evidence="1" type="ORF">B0E34_18415</name>
</gene>
<protein>
    <recommendedName>
        <fullName evidence="3">Conjugal transfer protein TraB</fullName>
    </recommendedName>
</protein>